<sequence>RPRTWASSWATNKMIPTRLPTRLACPSKTRTVTVAMTGMTTTQTRT</sequence>
<dbReference type="AlphaFoldDB" id="A0A382ZSE1"/>
<gene>
    <name evidence="1" type="ORF">METZ01_LOCUS450442</name>
</gene>
<proteinExistence type="predicted"/>
<organism evidence="1">
    <name type="scientific">marine metagenome</name>
    <dbReference type="NCBI Taxonomy" id="408172"/>
    <lineage>
        <taxon>unclassified sequences</taxon>
        <taxon>metagenomes</taxon>
        <taxon>ecological metagenomes</taxon>
    </lineage>
</organism>
<feature type="non-terminal residue" evidence="1">
    <location>
        <position position="1"/>
    </location>
</feature>
<name>A0A382ZSE1_9ZZZZ</name>
<reference evidence="1" key="1">
    <citation type="submission" date="2018-05" db="EMBL/GenBank/DDBJ databases">
        <authorList>
            <person name="Lanie J.A."/>
            <person name="Ng W.-L."/>
            <person name="Kazmierczak K.M."/>
            <person name="Andrzejewski T.M."/>
            <person name="Davidsen T.M."/>
            <person name="Wayne K.J."/>
            <person name="Tettelin H."/>
            <person name="Glass J.I."/>
            <person name="Rusch D."/>
            <person name="Podicherti R."/>
            <person name="Tsui H.-C.T."/>
            <person name="Winkler M.E."/>
        </authorList>
    </citation>
    <scope>NUCLEOTIDE SEQUENCE</scope>
</reference>
<protein>
    <submittedName>
        <fullName evidence="1">Uncharacterized protein</fullName>
    </submittedName>
</protein>
<accession>A0A382ZSE1</accession>
<dbReference type="EMBL" id="UINC01185734">
    <property type="protein sequence ID" value="SVD97588.1"/>
    <property type="molecule type" value="Genomic_DNA"/>
</dbReference>
<feature type="non-terminal residue" evidence="1">
    <location>
        <position position="46"/>
    </location>
</feature>
<evidence type="ECO:0000313" key="1">
    <source>
        <dbReference type="EMBL" id="SVD97588.1"/>
    </source>
</evidence>